<dbReference type="AlphaFoldDB" id="A0A0L6CIS6"/>
<comment type="caution">
    <text evidence="3">The sequence shown here is derived from an EMBL/GenBank/DDBJ whole genome shotgun (WGS) entry which is preliminary data.</text>
</comment>
<evidence type="ECO:0000256" key="2">
    <source>
        <dbReference type="SAM" id="SignalP"/>
    </source>
</evidence>
<evidence type="ECO:0000256" key="1">
    <source>
        <dbReference type="SAM" id="MobiDB-lite"/>
    </source>
</evidence>
<feature type="chain" id="PRO_5005562883" evidence="2">
    <location>
        <begin position="24"/>
        <end position="287"/>
    </location>
</feature>
<feature type="signal peptide" evidence="2">
    <location>
        <begin position="1"/>
        <end position="23"/>
    </location>
</feature>
<name>A0A0L6CIS6_9MICO</name>
<keyword evidence="4" id="KW-1185">Reference proteome</keyword>
<proteinExistence type="predicted"/>
<feature type="region of interest" description="Disordered" evidence="1">
    <location>
        <begin position="23"/>
        <end position="102"/>
    </location>
</feature>
<reference evidence="4" key="1">
    <citation type="submission" date="2015-03" db="EMBL/GenBank/DDBJ databases">
        <title>Luteipulveratus halotolerans sp. nov., a novel actinobacterium (Dermacoccaceae) from Sarawak, Malaysia.</title>
        <authorList>
            <person name="Juboi H."/>
            <person name="Basik A."/>
            <person name="Shamsul S.S."/>
            <person name="Arnold P."/>
            <person name="Schmitt E.K."/>
            <person name="Sanglier J.-J."/>
            <person name="Yeo T."/>
        </authorList>
    </citation>
    <scope>NUCLEOTIDE SEQUENCE [LARGE SCALE GENOMIC DNA]</scope>
    <source>
        <strain evidence="4">C296001</strain>
    </source>
</reference>
<feature type="compositionally biased region" description="Low complexity" evidence="1">
    <location>
        <begin position="23"/>
        <end position="67"/>
    </location>
</feature>
<gene>
    <name evidence="3" type="ORF">VV01_12005</name>
</gene>
<protein>
    <submittedName>
        <fullName evidence="3">Uncharacterized protein</fullName>
    </submittedName>
</protein>
<keyword evidence="2" id="KW-0732">Signal</keyword>
<dbReference type="OrthoDB" id="5147018at2"/>
<evidence type="ECO:0000313" key="4">
    <source>
        <dbReference type="Proteomes" id="UP000037397"/>
    </source>
</evidence>
<dbReference type="EMBL" id="LAIR01000002">
    <property type="protein sequence ID" value="KNX37702.1"/>
    <property type="molecule type" value="Genomic_DNA"/>
</dbReference>
<accession>A0A0L6CIS6</accession>
<dbReference type="RefSeq" id="WP_050670088.1">
    <property type="nucleotide sequence ID" value="NZ_LAIR01000002.1"/>
</dbReference>
<dbReference type="Proteomes" id="UP000037397">
    <property type="component" value="Unassembled WGS sequence"/>
</dbReference>
<evidence type="ECO:0000313" key="3">
    <source>
        <dbReference type="EMBL" id="KNX37702.1"/>
    </source>
</evidence>
<sequence>MNRRLTVGATVAALTLSVVPAYAASQGSASAPRSAPAATPTRVPAKAPSSKATTATPKPSGTATTAPKPTPLPTPAPYAPPPDQAQAATPSAPAIKASGTIPVRVDRTGKQAFDQTWPDAGRLFTVSELAQVIPGVTAIKAHDCASSPVSGGRSSARSTRCTLDLTVKGEPADNRSRIIVSVRGFGVPAVIGTGWTRTLTQQRERAASRPGLYTFYKNGALGASASYTDGTTTRVLLQRGGAAGEVWFSGIGFAHLKPGYLASRQDYRQRVAPALAQLIADKVQPTL</sequence>
<feature type="compositionally biased region" description="Pro residues" evidence="1">
    <location>
        <begin position="68"/>
        <end position="83"/>
    </location>
</feature>
<organism evidence="3 4">
    <name type="scientific">Luteipulveratus halotolerans</name>
    <dbReference type="NCBI Taxonomy" id="1631356"/>
    <lineage>
        <taxon>Bacteria</taxon>
        <taxon>Bacillati</taxon>
        <taxon>Actinomycetota</taxon>
        <taxon>Actinomycetes</taxon>
        <taxon>Micrococcales</taxon>
        <taxon>Dermacoccaceae</taxon>
        <taxon>Luteipulveratus</taxon>
    </lineage>
</organism>
<feature type="compositionally biased region" description="Low complexity" evidence="1">
    <location>
        <begin position="84"/>
        <end position="94"/>
    </location>
</feature>